<dbReference type="Pfam" id="PF13853">
    <property type="entry name" value="7tm_4"/>
    <property type="match status" value="1"/>
</dbReference>
<feature type="transmembrane region" description="Helical" evidence="11">
    <location>
        <begin position="254"/>
        <end position="276"/>
    </location>
</feature>
<dbReference type="GO" id="GO:0004930">
    <property type="term" value="F:G protein-coupled receptor activity"/>
    <property type="evidence" value="ECO:0007669"/>
    <property type="project" value="UniProtKB-KW"/>
</dbReference>
<dbReference type="Gene3D" id="1.20.1070.10">
    <property type="entry name" value="Rhodopsin 7-helix transmembrane proteins"/>
    <property type="match status" value="1"/>
</dbReference>
<organism evidence="13 14">
    <name type="scientific">Bos mutus grunniens</name>
    <name type="common">Wild yak</name>
    <name type="synonym">Bos grunniens</name>
    <dbReference type="NCBI Taxonomy" id="30521"/>
    <lineage>
        <taxon>Eukaryota</taxon>
        <taxon>Metazoa</taxon>
        <taxon>Chordata</taxon>
        <taxon>Craniata</taxon>
        <taxon>Vertebrata</taxon>
        <taxon>Euteleostomi</taxon>
        <taxon>Mammalia</taxon>
        <taxon>Eutheria</taxon>
        <taxon>Laurasiatheria</taxon>
        <taxon>Artiodactyla</taxon>
        <taxon>Ruminantia</taxon>
        <taxon>Pecora</taxon>
        <taxon>Bovidae</taxon>
        <taxon>Bovinae</taxon>
        <taxon>Bos</taxon>
    </lineage>
</organism>
<evidence type="ECO:0000256" key="6">
    <source>
        <dbReference type="ARBA" id="ARBA00022989"/>
    </source>
</evidence>
<evidence type="ECO:0000256" key="4">
    <source>
        <dbReference type="ARBA" id="ARBA00022692"/>
    </source>
</evidence>
<dbReference type="GO" id="GO:0016020">
    <property type="term" value="C:membrane"/>
    <property type="evidence" value="ECO:0007669"/>
    <property type="project" value="UniProtKB-SubCell"/>
</dbReference>
<evidence type="ECO:0000256" key="5">
    <source>
        <dbReference type="ARBA" id="ARBA00022725"/>
    </source>
</evidence>
<feature type="transmembrane region" description="Helical" evidence="11">
    <location>
        <begin position="81"/>
        <end position="100"/>
    </location>
</feature>
<dbReference type="FunFam" id="1.20.1070.10:FF:000009">
    <property type="entry name" value="Olfactory receptor"/>
    <property type="match status" value="1"/>
</dbReference>
<evidence type="ECO:0000313" key="13">
    <source>
        <dbReference type="Ensembl" id="ENSBGRP00000007363.1"/>
    </source>
</evidence>
<dbReference type="InterPro" id="IPR000725">
    <property type="entry name" value="Olfact_rcpt"/>
</dbReference>
<evidence type="ECO:0000256" key="9">
    <source>
        <dbReference type="ARBA" id="ARBA00023170"/>
    </source>
</evidence>
<dbReference type="PRINTS" id="PR00237">
    <property type="entry name" value="GPCRRHODOPSN"/>
</dbReference>
<comment type="function">
    <text evidence="1">Putative odorant or sperm cell receptor.</text>
</comment>
<dbReference type="Ensembl" id="ENSBGRT00000008457.1">
    <property type="protein sequence ID" value="ENSBGRP00000007363.1"/>
    <property type="gene ID" value="ENSBGRG00000004556.1"/>
</dbReference>
<reference evidence="13" key="1">
    <citation type="submission" date="2019-05" db="EMBL/GenBank/DDBJ databases">
        <authorList>
            <person name="Zhang S."/>
            <person name="Liu J."/>
        </authorList>
    </citation>
    <scope>NUCLEOTIDE SEQUENCE [LARGE SCALE GENOMIC DNA]</scope>
</reference>
<keyword evidence="4 11" id="KW-0812">Transmembrane</keyword>
<feature type="transmembrane region" description="Helical" evidence="11">
    <location>
        <begin position="288"/>
        <end position="308"/>
    </location>
</feature>
<reference evidence="13" key="2">
    <citation type="submission" date="2025-08" db="UniProtKB">
        <authorList>
            <consortium name="Ensembl"/>
        </authorList>
    </citation>
    <scope>IDENTIFICATION</scope>
</reference>
<evidence type="ECO:0000256" key="7">
    <source>
        <dbReference type="ARBA" id="ARBA00023040"/>
    </source>
</evidence>
<feature type="transmembrane region" description="Helical" evidence="11">
    <location>
        <begin position="154"/>
        <end position="176"/>
    </location>
</feature>
<evidence type="ECO:0000256" key="2">
    <source>
        <dbReference type="ARBA" id="ARBA00004141"/>
    </source>
</evidence>
<comment type="subcellular location">
    <subcellularLocation>
        <location evidence="2">Membrane</location>
        <topology evidence="2">Multi-pass membrane protein</topology>
    </subcellularLocation>
</comment>
<evidence type="ECO:0000256" key="1">
    <source>
        <dbReference type="ARBA" id="ARBA00003929"/>
    </source>
</evidence>
<dbReference type="InterPro" id="IPR017452">
    <property type="entry name" value="GPCR_Rhodpsn_7TM"/>
</dbReference>
<dbReference type="CDD" id="cd15234">
    <property type="entry name" value="7tmA_OR7-like"/>
    <property type="match status" value="1"/>
</dbReference>
<evidence type="ECO:0000259" key="12">
    <source>
        <dbReference type="PROSITE" id="PS50262"/>
    </source>
</evidence>
<dbReference type="PRINTS" id="PR00245">
    <property type="entry name" value="OLFACTORYR"/>
</dbReference>
<dbReference type="SUPFAM" id="SSF81321">
    <property type="entry name" value="Family A G protein-coupled receptor-like"/>
    <property type="match status" value="1"/>
</dbReference>
<accession>A0A8B9WKM2</accession>
<keyword evidence="7" id="KW-0297">G-protein coupled receptor</keyword>
<keyword evidence="3" id="KW-0716">Sensory transduction</keyword>
<evidence type="ECO:0000256" key="10">
    <source>
        <dbReference type="ARBA" id="ARBA00023224"/>
    </source>
</evidence>
<dbReference type="Proteomes" id="UP000694520">
    <property type="component" value="Chromosome 8"/>
</dbReference>
<dbReference type="GO" id="GO:0004984">
    <property type="term" value="F:olfactory receptor activity"/>
    <property type="evidence" value="ECO:0007669"/>
    <property type="project" value="InterPro"/>
</dbReference>
<keyword evidence="5" id="KW-0552">Olfaction</keyword>
<keyword evidence="9" id="KW-0675">Receptor</keyword>
<keyword evidence="6 11" id="KW-1133">Transmembrane helix</keyword>
<keyword evidence="14" id="KW-1185">Reference proteome</keyword>
<evidence type="ECO:0000256" key="11">
    <source>
        <dbReference type="SAM" id="Phobius"/>
    </source>
</evidence>
<dbReference type="GeneTree" id="ENSGT00940000164510"/>
<feature type="domain" description="G-protein coupled receptors family 1 profile" evidence="12">
    <location>
        <begin position="63"/>
        <end position="306"/>
    </location>
</feature>
<dbReference type="AlphaFoldDB" id="A0A8B9WKM2"/>
<proteinExistence type="predicted"/>
<dbReference type="InterPro" id="IPR000276">
    <property type="entry name" value="GPCR_Rhodpsn"/>
</dbReference>
<dbReference type="PROSITE" id="PS50262">
    <property type="entry name" value="G_PROTEIN_RECEP_F1_2"/>
    <property type="match status" value="1"/>
</dbReference>
<keyword evidence="8 11" id="KW-0472">Membrane</keyword>
<feature type="transmembrane region" description="Helical" evidence="11">
    <location>
        <begin position="120"/>
        <end position="142"/>
    </location>
</feature>
<feature type="transmembrane region" description="Helical" evidence="11">
    <location>
        <begin position="219"/>
        <end position="242"/>
    </location>
</feature>
<reference evidence="13" key="3">
    <citation type="submission" date="2025-09" db="UniProtKB">
        <authorList>
            <consortium name="Ensembl"/>
        </authorList>
    </citation>
    <scope>IDENTIFICATION</scope>
</reference>
<evidence type="ECO:0000256" key="3">
    <source>
        <dbReference type="ARBA" id="ARBA00022606"/>
    </source>
</evidence>
<sequence>GNPLQCSCLENPRDGGAWCPFFMEPHNRTRVSQFFLLRLSDDPDLQPLLFGLFLSTYLATVLGNLLLILAVSSDSHLHTPMYFFLSNLSLADIGISTTTVPNMLVNLHTQSKSIPYAGCLAQVTVFSLFACLESLLLTVMAYDRLVAICHPLHYLAIMNPHLCGLLVLVSFSISLLNSQLHYLMMSQLTFCADVEIPHFFCELSQLLNLACSDISTSNILIYFIVPLSGIFYSYIRIISSILKVSSSDGKYKAFSTCGSHLSVVCLFYGAALGVYLSSTVSSSHRKSAVVSVMYTVVTPMLNPFIYSLRNKDIKRSLISSTVK</sequence>
<dbReference type="PANTHER" id="PTHR48001">
    <property type="entry name" value="OLFACTORY RECEPTOR"/>
    <property type="match status" value="1"/>
</dbReference>
<feature type="transmembrane region" description="Helical" evidence="11">
    <location>
        <begin position="48"/>
        <end position="69"/>
    </location>
</feature>
<evidence type="ECO:0000256" key="8">
    <source>
        <dbReference type="ARBA" id="ARBA00023136"/>
    </source>
</evidence>
<keyword evidence="10" id="KW-0807">Transducer</keyword>
<protein>
    <recommendedName>
        <fullName evidence="12">G-protein coupled receptors family 1 profile domain-containing protein</fullName>
    </recommendedName>
</protein>
<name>A0A8B9WKM2_BOSMU</name>
<evidence type="ECO:0000313" key="14">
    <source>
        <dbReference type="Proteomes" id="UP000694520"/>
    </source>
</evidence>